<organism evidence="1 2">
    <name type="scientific">Vespula maculifrons</name>
    <name type="common">Eastern yellow jacket</name>
    <name type="synonym">Wasp</name>
    <dbReference type="NCBI Taxonomy" id="7453"/>
    <lineage>
        <taxon>Eukaryota</taxon>
        <taxon>Metazoa</taxon>
        <taxon>Ecdysozoa</taxon>
        <taxon>Arthropoda</taxon>
        <taxon>Hexapoda</taxon>
        <taxon>Insecta</taxon>
        <taxon>Pterygota</taxon>
        <taxon>Neoptera</taxon>
        <taxon>Endopterygota</taxon>
        <taxon>Hymenoptera</taxon>
        <taxon>Apocrita</taxon>
        <taxon>Aculeata</taxon>
        <taxon>Vespoidea</taxon>
        <taxon>Vespidae</taxon>
        <taxon>Vespinae</taxon>
        <taxon>Vespula</taxon>
    </lineage>
</organism>
<dbReference type="AlphaFoldDB" id="A0ABD2CZK6"/>
<protein>
    <submittedName>
        <fullName evidence="1">Uncharacterized protein</fullName>
    </submittedName>
</protein>
<proteinExistence type="predicted"/>
<gene>
    <name evidence="1" type="ORF">V1477_002523</name>
</gene>
<sequence length="397" mass="45640">MEEERTPSTITKRGRNPVFPKDISKETIISLMSLLLNTHDVTTVKDRAFPHQQHRIAYINNVNATRVDSLKGQSVELVVRRKYPTCMRNKAYREMMRSLSIRDNGTYDECDSGAYTYSSRMRDLKKRKIVDLGNGECLYCHHPLNQPTTTTTITSPWDPRIFHSAFTKADSLISGVCRRLVLPVHTYTIASITDARSLPVEKNPEFRKRYSYHRTLVRHNQIRVVTRMDKRERDARATGRRRIRERECQYLKMAKGTPGKAHRLGTNNNNYYYDDNKDTYTLRSDLEGLPRTLFSRFTDSYRLVVVRGTFFCIVRSLKRKSEKISDRCDKERSIKQTCNINMYRKACGTFQTGKTRSKKQAAFIILRTYVRQAAVTTPAAAAAAVAAAATAAAAIKR</sequence>
<evidence type="ECO:0000313" key="1">
    <source>
        <dbReference type="EMBL" id="KAL2749583.1"/>
    </source>
</evidence>
<reference evidence="1 2" key="1">
    <citation type="journal article" date="2024" name="Ann. Entomol. Soc. Am.">
        <title>Genomic analyses of the southern and eastern yellowjacket wasps (Hymenoptera: Vespidae) reveal evolutionary signatures of social life.</title>
        <authorList>
            <person name="Catto M.A."/>
            <person name="Caine P.B."/>
            <person name="Orr S.E."/>
            <person name="Hunt B.G."/>
            <person name="Goodisman M.A.D."/>
        </authorList>
    </citation>
    <scope>NUCLEOTIDE SEQUENCE [LARGE SCALE GENOMIC DNA]</scope>
    <source>
        <strain evidence="1">232</strain>
        <tissue evidence="1">Head and thorax</tissue>
    </source>
</reference>
<comment type="caution">
    <text evidence="1">The sequence shown here is derived from an EMBL/GenBank/DDBJ whole genome shotgun (WGS) entry which is preliminary data.</text>
</comment>
<dbReference type="EMBL" id="JAYRBN010000027">
    <property type="protein sequence ID" value="KAL2749583.1"/>
    <property type="molecule type" value="Genomic_DNA"/>
</dbReference>
<keyword evidence="2" id="KW-1185">Reference proteome</keyword>
<evidence type="ECO:0000313" key="2">
    <source>
        <dbReference type="Proteomes" id="UP001607303"/>
    </source>
</evidence>
<accession>A0ABD2CZK6</accession>
<dbReference type="Proteomes" id="UP001607303">
    <property type="component" value="Unassembled WGS sequence"/>
</dbReference>
<name>A0ABD2CZK6_VESMC</name>